<evidence type="ECO:0000313" key="1">
    <source>
        <dbReference type="EMBL" id="EIN04513.1"/>
    </source>
</evidence>
<evidence type="ECO:0000313" key="2">
    <source>
        <dbReference type="Proteomes" id="UP000054196"/>
    </source>
</evidence>
<gene>
    <name evidence="1" type="ORF">PUNSTDRAFT_138555</name>
</gene>
<name>R7S2S2_PUNST</name>
<dbReference type="KEGG" id="psq:PUNSTDRAFT_138555"/>
<dbReference type="Proteomes" id="UP000054196">
    <property type="component" value="Unassembled WGS sequence"/>
</dbReference>
<dbReference type="GeneID" id="18880104"/>
<protein>
    <submittedName>
        <fullName evidence="1">Uncharacterized protein</fullName>
    </submittedName>
</protein>
<keyword evidence="2" id="KW-1185">Reference proteome</keyword>
<dbReference type="EMBL" id="JH687554">
    <property type="protein sequence ID" value="EIN04513.1"/>
    <property type="molecule type" value="Genomic_DNA"/>
</dbReference>
<dbReference type="HOGENOM" id="CLU_1949905_0_0_1"/>
<organism evidence="1 2">
    <name type="scientific">Punctularia strigosozonata (strain HHB-11173)</name>
    <name type="common">White-rot fungus</name>
    <dbReference type="NCBI Taxonomy" id="741275"/>
    <lineage>
        <taxon>Eukaryota</taxon>
        <taxon>Fungi</taxon>
        <taxon>Dikarya</taxon>
        <taxon>Basidiomycota</taxon>
        <taxon>Agaricomycotina</taxon>
        <taxon>Agaricomycetes</taxon>
        <taxon>Corticiales</taxon>
        <taxon>Punctulariaceae</taxon>
        <taxon>Punctularia</taxon>
    </lineage>
</organism>
<dbReference type="RefSeq" id="XP_007388308.1">
    <property type="nucleotide sequence ID" value="XM_007388246.1"/>
</dbReference>
<sequence>MPAIETITLLPKITSKVAAEHVKDASTLVFYMHRATITTLRLMPPILDRMGRPVTVEQVVNLYQTLDISLPLETLIQQVVDEHASTYHNVPAVLDVALNLQQDSAQGISNDHVNAAGGTFTLLTQSYKD</sequence>
<accession>R7S2S2</accession>
<proteinExistence type="predicted"/>
<reference evidence="2" key="1">
    <citation type="journal article" date="2012" name="Science">
        <title>The Paleozoic origin of enzymatic lignin decomposition reconstructed from 31 fungal genomes.</title>
        <authorList>
            <person name="Floudas D."/>
            <person name="Binder M."/>
            <person name="Riley R."/>
            <person name="Barry K."/>
            <person name="Blanchette R.A."/>
            <person name="Henrissat B."/>
            <person name="Martinez A.T."/>
            <person name="Otillar R."/>
            <person name="Spatafora J.W."/>
            <person name="Yadav J.S."/>
            <person name="Aerts A."/>
            <person name="Benoit I."/>
            <person name="Boyd A."/>
            <person name="Carlson A."/>
            <person name="Copeland A."/>
            <person name="Coutinho P.M."/>
            <person name="de Vries R.P."/>
            <person name="Ferreira P."/>
            <person name="Findley K."/>
            <person name="Foster B."/>
            <person name="Gaskell J."/>
            <person name="Glotzer D."/>
            <person name="Gorecki P."/>
            <person name="Heitman J."/>
            <person name="Hesse C."/>
            <person name="Hori C."/>
            <person name="Igarashi K."/>
            <person name="Jurgens J.A."/>
            <person name="Kallen N."/>
            <person name="Kersten P."/>
            <person name="Kohler A."/>
            <person name="Kuees U."/>
            <person name="Kumar T.K.A."/>
            <person name="Kuo A."/>
            <person name="LaButti K."/>
            <person name="Larrondo L.F."/>
            <person name="Lindquist E."/>
            <person name="Ling A."/>
            <person name="Lombard V."/>
            <person name="Lucas S."/>
            <person name="Lundell T."/>
            <person name="Martin R."/>
            <person name="McLaughlin D.J."/>
            <person name="Morgenstern I."/>
            <person name="Morin E."/>
            <person name="Murat C."/>
            <person name="Nagy L.G."/>
            <person name="Nolan M."/>
            <person name="Ohm R.A."/>
            <person name="Patyshakuliyeva A."/>
            <person name="Rokas A."/>
            <person name="Ruiz-Duenas F.J."/>
            <person name="Sabat G."/>
            <person name="Salamov A."/>
            <person name="Samejima M."/>
            <person name="Schmutz J."/>
            <person name="Slot J.C."/>
            <person name="St John F."/>
            <person name="Stenlid J."/>
            <person name="Sun H."/>
            <person name="Sun S."/>
            <person name="Syed K."/>
            <person name="Tsang A."/>
            <person name="Wiebenga A."/>
            <person name="Young D."/>
            <person name="Pisabarro A."/>
            <person name="Eastwood D.C."/>
            <person name="Martin F."/>
            <person name="Cullen D."/>
            <person name="Grigoriev I.V."/>
            <person name="Hibbett D.S."/>
        </authorList>
    </citation>
    <scope>NUCLEOTIDE SEQUENCE [LARGE SCALE GENOMIC DNA]</scope>
    <source>
        <strain evidence="2">HHB-11173 SS5</strain>
    </source>
</reference>
<dbReference type="AlphaFoldDB" id="R7S2S2"/>